<feature type="compositionally biased region" description="Basic and acidic residues" evidence="1">
    <location>
        <begin position="178"/>
        <end position="189"/>
    </location>
</feature>
<evidence type="ECO:0000256" key="2">
    <source>
        <dbReference type="SAM" id="Phobius"/>
    </source>
</evidence>
<feature type="region of interest" description="Disordered" evidence="1">
    <location>
        <begin position="172"/>
        <end position="195"/>
    </location>
</feature>
<accession>A0A8H6ZCC2</accession>
<evidence type="ECO:0000256" key="1">
    <source>
        <dbReference type="SAM" id="MobiDB-lite"/>
    </source>
</evidence>
<keyword evidence="2" id="KW-0472">Membrane</keyword>
<feature type="transmembrane region" description="Helical" evidence="2">
    <location>
        <begin position="530"/>
        <end position="552"/>
    </location>
</feature>
<reference evidence="3" key="1">
    <citation type="submission" date="2020-05" db="EMBL/GenBank/DDBJ databases">
        <title>Mycena genomes resolve the evolution of fungal bioluminescence.</title>
        <authorList>
            <person name="Tsai I.J."/>
        </authorList>
    </citation>
    <scope>NUCLEOTIDE SEQUENCE</scope>
    <source>
        <strain evidence="3">160909Yilan</strain>
    </source>
</reference>
<keyword evidence="2" id="KW-1133">Transmembrane helix</keyword>
<evidence type="ECO:0000313" key="4">
    <source>
        <dbReference type="Proteomes" id="UP000623467"/>
    </source>
</evidence>
<sequence length="609" mass="67071">MADLNAEWSSVTRDSEEPALPVVHNDELQDLPSHEVAEIPASETPNSESIFPLRHFPALGEPTHVPALDDTVYGQPTSAESEPESETRSSEAGIARVPEESHQWATDTRFRHADEVSTVDPDAVAIQGQRLDLGAFIPIIMSVLLDPSAPRPPAKIPSFMTRTNVALYSRTYTLPPSPDRHPQVPHTRESYGATDDDPTFHDLGWIAYVLPDRSATYYVQPTLHTTTDADLRDPTMLGSVSRMLGGGAGYRGNDGGSRQGTMELWLSDWDSKAGIAGRMRSGDENASASAGVRSPGRWKGKGKRTDWRRRSEDAALTRWWVDHLTREVWVADNLVQLEDHLDMEIRYWAFMESHPAHVALPSGAQKEAIDVLTWALMDQVLAQPDVLLASPFTQTECQELLRLLRQSGDGPQIDTDVHSTGITRIVSRILLRVAQHQKALSVDTEDNKIYSPGFIRRFADVLLSCLLLGVPFLSYTRTRCRMGDTESGPRARMLPTLLIGVCICLLAAALLGASVTFLSLPGFYGIPRAMLLTVMILAAGAIITSVVALFWYQAEPVTAPTNTEAAVKREGSMFISTRSIILSLPLTLFMYAVLVFVATFLLDSFTGRI</sequence>
<gene>
    <name evidence="3" type="ORF">MSAN_00516300</name>
</gene>
<feature type="region of interest" description="Disordered" evidence="1">
    <location>
        <begin position="1"/>
        <end position="103"/>
    </location>
</feature>
<feature type="transmembrane region" description="Helical" evidence="2">
    <location>
        <begin position="458"/>
        <end position="476"/>
    </location>
</feature>
<dbReference type="AlphaFoldDB" id="A0A8H6ZCC2"/>
<keyword evidence="4" id="KW-1185">Reference proteome</keyword>
<keyword evidence="2" id="KW-0812">Transmembrane</keyword>
<proteinExistence type="predicted"/>
<feature type="transmembrane region" description="Helical" evidence="2">
    <location>
        <begin position="580"/>
        <end position="602"/>
    </location>
</feature>
<feature type="transmembrane region" description="Helical" evidence="2">
    <location>
        <begin position="496"/>
        <end position="518"/>
    </location>
</feature>
<dbReference type="EMBL" id="JACAZH010000003">
    <property type="protein sequence ID" value="KAF7373085.1"/>
    <property type="molecule type" value="Genomic_DNA"/>
</dbReference>
<protein>
    <submittedName>
        <fullName evidence="3">Uncharacterized protein</fullName>
    </submittedName>
</protein>
<feature type="region of interest" description="Disordered" evidence="1">
    <location>
        <begin position="281"/>
        <end position="305"/>
    </location>
</feature>
<evidence type="ECO:0000313" key="3">
    <source>
        <dbReference type="EMBL" id="KAF7373085.1"/>
    </source>
</evidence>
<organism evidence="3 4">
    <name type="scientific">Mycena sanguinolenta</name>
    <dbReference type="NCBI Taxonomy" id="230812"/>
    <lineage>
        <taxon>Eukaryota</taxon>
        <taxon>Fungi</taxon>
        <taxon>Dikarya</taxon>
        <taxon>Basidiomycota</taxon>
        <taxon>Agaricomycotina</taxon>
        <taxon>Agaricomycetes</taxon>
        <taxon>Agaricomycetidae</taxon>
        <taxon>Agaricales</taxon>
        <taxon>Marasmiineae</taxon>
        <taxon>Mycenaceae</taxon>
        <taxon>Mycena</taxon>
    </lineage>
</organism>
<comment type="caution">
    <text evidence="3">The sequence shown here is derived from an EMBL/GenBank/DDBJ whole genome shotgun (WGS) entry which is preliminary data.</text>
</comment>
<dbReference type="OrthoDB" id="3245306at2759"/>
<feature type="compositionally biased region" description="Basic and acidic residues" evidence="1">
    <location>
        <begin position="24"/>
        <end position="37"/>
    </location>
</feature>
<name>A0A8H6ZCC2_9AGAR</name>
<dbReference type="Proteomes" id="UP000623467">
    <property type="component" value="Unassembled WGS sequence"/>
</dbReference>